<dbReference type="Proteomes" id="UP000070433">
    <property type="component" value="Chromosome"/>
</dbReference>
<gene>
    <name evidence="2" type="ORF">UC35_06375</name>
</gene>
<protein>
    <submittedName>
        <fullName evidence="2">Uncharacterized protein</fullName>
    </submittedName>
</protein>
<keyword evidence="1" id="KW-0812">Transmembrane</keyword>
<keyword evidence="1" id="KW-0472">Membrane</keyword>
<dbReference type="AlphaFoldDB" id="A0A127JRJ0"/>
<reference evidence="2 3" key="1">
    <citation type="journal article" date="2014" name="Int. J. Syst. Evol. Microbiol.">
        <title>Ramlibacter solisilvae sp. nov., isolated from forest soil, and emended description of the genus Ramlibacter.</title>
        <authorList>
            <person name="Lee H.J."/>
            <person name="Lee S.H."/>
            <person name="Lee S.S."/>
            <person name="Lee J.S."/>
            <person name="Kim Y."/>
            <person name="Kim S.C."/>
            <person name="Jeon C.O."/>
        </authorList>
    </citation>
    <scope>NUCLEOTIDE SEQUENCE [LARGE SCALE GENOMIC DNA]</scope>
    <source>
        <strain evidence="2 3">5-10</strain>
    </source>
</reference>
<evidence type="ECO:0000313" key="3">
    <source>
        <dbReference type="Proteomes" id="UP000070433"/>
    </source>
</evidence>
<evidence type="ECO:0000256" key="1">
    <source>
        <dbReference type="SAM" id="Phobius"/>
    </source>
</evidence>
<keyword evidence="3" id="KW-1185">Reference proteome</keyword>
<accession>A0A127JRJ0</accession>
<keyword evidence="1" id="KW-1133">Transmembrane helix</keyword>
<sequence length="74" mass="8559">MLFMQSADIAFVVFAFMLLILVALLIQGITREARQRAEEEKTAFLREYPGLTEELARERRAARGIAFRSLEARR</sequence>
<proteinExistence type="predicted"/>
<feature type="transmembrane region" description="Helical" evidence="1">
    <location>
        <begin position="6"/>
        <end position="26"/>
    </location>
</feature>
<evidence type="ECO:0000313" key="2">
    <source>
        <dbReference type="EMBL" id="AMO22579.1"/>
    </source>
</evidence>
<dbReference type="EMBL" id="CP010951">
    <property type="protein sequence ID" value="AMO22579.1"/>
    <property type="molecule type" value="Genomic_DNA"/>
</dbReference>
<organism evidence="2 3">
    <name type="scientific">Ramlibacter tataouinensis</name>
    <dbReference type="NCBI Taxonomy" id="94132"/>
    <lineage>
        <taxon>Bacteria</taxon>
        <taxon>Pseudomonadati</taxon>
        <taxon>Pseudomonadota</taxon>
        <taxon>Betaproteobacteria</taxon>
        <taxon>Burkholderiales</taxon>
        <taxon>Comamonadaceae</taxon>
        <taxon>Ramlibacter</taxon>
    </lineage>
</organism>
<name>A0A127JRJ0_9BURK</name>